<evidence type="ECO:0000313" key="13">
    <source>
        <dbReference type="Proteomes" id="UP000250166"/>
    </source>
</evidence>
<evidence type="ECO:0000256" key="9">
    <source>
        <dbReference type="ARBA" id="ARBA00023277"/>
    </source>
</evidence>
<evidence type="ECO:0000259" key="11">
    <source>
        <dbReference type="Pfam" id="PF01370"/>
    </source>
</evidence>
<dbReference type="Gene3D" id="3.40.50.720">
    <property type="entry name" value="NAD(P)-binding Rossmann-like Domain"/>
    <property type="match status" value="1"/>
</dbReference>
<evidence type="ECO:0000256" key="1">
    <source>
        <dbReference type="ARBA" id="ARBA00000083"/>
    </source>
</evidence>
<dbReference type="GO" id="GO:0003978">
    <property type="term" value="F:UDP-glucose 4-epimerase activity"/>
    <property type="evidence" value="ECO:0007669"/>
    <property type="project" value="UniProtKB-UniRule"/>
</dbReference>
<organism evidence="12 13">
    <name type="scientific">Helicobacter fennelliae</name>
    <dbReference type="NCBI Taxonomy" id="215"/>
    <lineage>
        <taxon>Bacteria</taxon>
        <taxon>Pseudomonadati</taxon>
        <taxon>Campylobacterota</taxon>
        <taxon>Epsilonproteobacteria</taxon>
        <taxon>Campylobacterales</taxon>
        <taxon>Helicobacteraceae</taxon>
        <taxon>Helicobacter</taxon>
    </lineage>
</organism>
<sequence>MLLVIIHIYFRFMGLQMKKILLTGGAGYIGSHTNALLNALGFETIVIDNLSLGHKESLDFSVVVGGGGQNLSLKAESKLEQFFKDSTSALNSHSKQLISAIQNPPASPSSLNTFIQADLSDKMALAKVFTEHKIDSVLHFAAFAYVGESVVDPAKYYRNNVANTLNLLEVMREFEVQNIIFSSTCATYGNPLHSPITESHPQNPINPYGQSKLMVEKILCDFALAYGLKYVILRYFNAAGASTFFDIGESHNPETHLIPLVIQTALGQREFVSVFGADYLTKDGSCVRDFIHIDDLAMAHILALLYLRDNGKSNVFNLGNGSGFSVFEVLSCMQEIIGEDIPKVVESRRAGDPAILVGDSTKARNILGWNPQFCDLRAILQSALMWHKNARY</sequence>
<dbReference type="AlphaFoldDB" id="A0A2X3BNX7"/>
<dbReference type="UniPathway" id="UPA00214"/>
<comment type="subunit">
    <text evidence="10">Homodimer.</text>
</comment>
<dbReference type="InterPro" id="IPR036291">
    <property type="entry name" value="NAD(P)-bd_dom_sf"/>
</dbReference>
<feature type="domain" description="NAD-dependent epimerase/dehydratase" evidence="11">
    <location>
        <begin position="20"/>
        <end position="319"/>
    </location>
</feature>
<dbReference type="InterPro" id="IPR005886">
    <property type="entry name" value="UDP_G4E"/>
</dbReference>
<comment type="cofactor">
    <cofactor evidence="2 10">
        <name>NAD(+)</name>
        <dbReference type="ChEBI" id="CHEBI:57540"/>
    </cofactor>
</comment>
<evidence type="ECO:0000256" key="10">
    <source>
        <dbReference type="RuleBase" id="RU366046"/>
    </source>
</evidence>
<protein>
    <recommendedName>
        <fullName evidence="6 10">UDP-glucose 4-epimerase</fullName>
        <ecNumber evidence="5 10">5.1.3.2</ecNumber>
    </recommendedName>
</protein>
<dbReference type="GO" id="GO:0033499">
    <property type="term" value="P:galactose catabolic process via UDP-galactose, Leloir pathway"/>
    <property type="evidence" value="ECO:0007669"/>
    <property type="project" value="TreeGrafter"/>
</dbReference>
<comment type="pathway">
    <text evidence="3 10">Carbohydrate metabolism; galactose metabolism.</text>
</comment>
<evidence type="ECO:0000256" key="6">
    <source>
        <dbReference type="ARBA" id="ARBA00018569"/>
    </source>
</evidence>
<keyword evidence="8 10" id="KW-0413">Isomerase</keyword>
<dbReference type="EMBL" id="UAWL01000006">
    <property type="protein sequence ID" value="SQB97795.1"/>
    <property type="molecule type" value="Genomic_DNA"/>
</dbReference>
<dbReference type="Proteomes" id="UP000250166">
    <property type="component" value="Unassembled WGS sequence"/>
</dbReference>
<gene>
    <name evidence="12" type="primary">galE_1</name>
    <name evidence="12" type="ORF">NCTC13102_00359</name>
</gene>
<keyword evidence="9 10" id="KW-0119">Carbohydrate metabolism</keyword>
<comment type="catalytic activity">
    <reaction evidence="1 10">
        <text>UDP-alpha-D-glucose = UDP-alpha-D-galactose</text>
        <dbReference type="Rhea" id="RHEA:22168"/>
        <dbReference type="ChEBI" id="CHEBI:58885"/>
        <dbReference type="ChEBI" id="CHEBI:66914"/>
        <dbReference type="EC" id="5.1.3.2"/>
    </reaction>
</comment>
<dbReference type="Gene3D" id="3.90.25.10">
    <property type="entry name" value="UDP-galactose 4-epimerase, domain 1"/>
    <property type="match status" value="1"/>
</dbReference>
<dbReference type="SUPFAM" id="SSF51735">
    <property type="entry name" value="NAD(P)-binding Rossmann-fold domains"/>
    <property type="match status" value="1"/>
</dbReference>
<dbReference type="InterPro" id="IPR001509">
    <property type="entry name" value="Epimerase_deHydtase"/>
</dbReference>
<dbReference type="EC" id="5.1.3.2" evidence="5 10"/>
<proteinExistence type="inferred from homology"/>
<reference evidence="12 13" key="1">
    <citation type="submission" date="2018-06" db="EMBL/GenBank/DDBJ databases">
        <authorList>
            <consortium name="Pathogen Informatics"/>
            <person name="Doyle S."/>
        </authorList>
    </citation>
    <scope>NUCLEOTIDE SEQUENCE [LARGE SCALE GENOMIC DNA]</scope>
    <source>
        <strain evidence="12 13">NCTC13102</strain>
    </source>
</reference>
<evidence type="ECO:0000256" key="4">
    <source>
        <dbReference type="ARBA" id="ARBA00007637"/>
    </source>
</evidence>
<keyword evidence="7 10" id="KW-0520">NAD</keyword>
<dbReference type="PANTHER" id="PTHR43725:SF53">
    <property type="entry name" value="UDP-ARABINOSE 4-EPIMERASE 1"/>
    <property type="match status" value="1"/>
</dbReference>
<comment type="similarity">
    <text evidence="4 10">Belongs to the NAD(P)-dependent epimerase/dehydratase family.</text>
</comment>
<evidence type="ECO:0000256" key="2">
    <source>
        <dbReference type="ARBA" id="ARBA00001911"/>
    </source>
</evidence>
<evidence type="ECO:0000256" key="8">
    <source>
        <dbReference type="ARBA" id="ARBA00023235"/>
    </source>
</evidence>
<dbReference type="Pfam" id="PF01370">
    <property type="entry name" value="Epimerase"/>
    <property type="match status" value="1"/>
</dbReference>
<dbReference type="NCBIfam" id="TIGR01179">
    <property type="entry name" value="galE"/>
    <property type="match status" value="1"/>
</dbReference>
<name>A0A2X3BNX7_9HELI</name>
<evidence type="ECO:0000256" key="3">
    <source>
        <dbReference type="ARBA" id="ARBA00004947"/>
    </source>
</evidence>
<dbReference type="PANTHER" id="PTHR43725">
    <property type="entry name" value="UDP-GLUCOSE 4-EPIMERASE"/>
    <property type="match status" value="1"/>
</dbReference>
<evidence type="ECO:0000256" key="5">
    <source>
        <dbReference type="ARBA" id="ARBA00013189"/>
    </source>
</evidence>
<accession>A0A2X3BNX7</accession>
<evidence type="ECO:0000256" key="7">
    <source>
        <dbReference type="ARBA" id="ARBA00023027"/>
    </source>
</evidence>
<evidence type="ECO:0000313" key="12">
    <source>
        <dbReference type="EMBL" id="SQB97795.1"/>
    </source>
</evidence>
<dbReference type="CDD" id="cd05247">
    <property type="entry name" value="UDP_G4E_1_SDR_e"/>
    <property type="match status" value="1"/>
</dbReference>